<dbReference type="Proteomes" id="UP000808215">
    <property type="component" value="Unassembled WGS sequence"/>
</dbReference>
<reference evidence="1 2" key="1">
    <citation type="submission" date="2020-11" db="EMBL/GenBank/DDBJ databases">
        <title>Enhanced detection system for hospital associated transmission using whole genome sequencing surveillance.</title>
        <authorList>
            <person name="Harrison L.H."/>
            <person name="Van Tyne D."/>
            <person name="Marsh J.W."/>
            <person name="Griffith M.P."/>
            <person name="Snyder D.J."/>
            <person name="Cooper V.S."/>
            <person name="Mustapha M."/>
        </authorList>
    </citation>
    <scope>NUCLEOTIDE SEQUENCE [LARGE SCALE GENOMIC DNA]</scope>
    <source>
        <strain evidence="1 2">BC00020</strain>
    </source>
</reference>
<protein>
    <submittedName>
        <fullName evidence="1">Uncharacterized protein</fullName>
    </submittedName>
</protein>
<organism evidence="1 2">
    <name type="scientific">Burkholderia vietnamiensis</name>
    <dbReference type="NCBI Taxonomy" id="60552"/>
    <lineage>
        <taxon>Bacteria</taxon>
        <taxon>Pseudomonadati</taxon>
        <taxon>Pseudomonadota</taxon>
        <taxon>Betaproteobacteria</taxon>
        <taxon>Burkholderiales</taxon>
        <taxon>Burkholderiaceae</taxon>
        <taxon>Burkholderia</taxon>
        <taxon>Burkholderia cepacia complex</taxon>
    </lineage>
</organism>
<proteinExistence type="predicted"/>
<evidence type="ECO:0000313" key="2">
    <source>
        <dbReference type="Proteomes" id="UP000808215"/>
    </source>
</evidence>
<name>A0ABS1AXJ5_BURVI</name>
<evidence type="ECO:0000313" key="1">
    <source>
        <dbReference type="EMBL" id="MBJ9688808.1"/>
    </source>
</evidence>
<comment type="caution">
    <text evidence="1">The sequence shown here is derived from an EMBL/GenBank/DDBJ whole genome shotgun (WGS) entry which is preliminary data.</text>
</comment>
<dbReference type="EMBL" id="JADVKH010000037">
    <property type="protein sequence ID" value="MBJ9688808.1"/>
    <property type="molecule type" value="Genomic_DNA"/>
</dbReference>
<sequence length="65" mass="7069">MLDYLLKLMCEEFPVPVDCRVSAHSDEDARGRAISSAEAFGLTRVAILGVSPAALRDEPEPLTTH</sequence>
<gene>
    <name evidence="1" type="ORF">I5589_17170</name>
</gene>
<keyword evidence="2" id="KW-1185">Reference proteome</keyword>
<dbReference type="RefSeq" id="WP_200091612.1">
    <property type="nucleotide sequence ID" value="NZ_JADVKH010000037.1"/>
</dbReference>
<accession>A0ABS1AXJ5</accession>